<dbReference type="EMBL" id="ANOF01000155">
    <property type="protein sequence ID" value="EMI24622.1"/>
    <property type="molecule type" value="Genomic_DNA"/>
</dbReference>
<gene>
    <name evidence="1" type="ORF">RESH_04993</name>
</gene>
<proteinExistence type="predicted"/>
<evidence type="ECO:0000313" key="1">
    <source>
        <dbReference type="EMBL" id="EMI24622.1"/>
    </source>
</evidence>
<reference evidence="1 2" key="1">
    <citation type="journal article" date="2013" name="Mar. Genomics">
        <title>Expression of sulfatases in Rhodopirellula baltica and the diversity of sulfatases in the genus Rhodopirellula.</title>
        <authorList>
            <person name="Wegner C.E."/>
            <person name="Richter-Heitmann T."/>
            <person name="Klindworth A."/>
            <person name="Klockow C."/>
            <person name="Richter M."/>
            <person name="Achstetter T."/>
            <person name="Glockner F.O."/>
            <person name="Harder J."/>
        </authorList>
    </citation>
    <scope>NUCLEOTIDE SEQUENCE [LARGE SCALE GENOMIC DNA]</scope>
    <source>
        <strain evidence="1 2">SH398</strain>
    </source>
</reference>
<protein>
    <submittedName>
        <fullName evidence="1">Patatin</fullName>
    </submittedName>
</protein>
<dbReference type="STRING" id="1263868.RESH_04993"/>
<sequence>MKRSFETTRRQVQHGVQSGIHQWREHNAIKGFVYAYLGQQDERLPSIPPDLVPCDRVIHYPTDFSPMPQSDMIALSKRGEQLSELLLKHYCPEL</sequence>
<name>M5SAD1_9BACT</name>
<comment type="caution">
    <text evidence="1">The sequence shown here is derived from an EMBL/GenBank/DDBJ whole genome shotgun (WGS) entry which is preliminary data.</text>
</comment>
<evidence type="ECO:0000313" key="2">
    <source>
        <dbReference type="Proteomes" id="UP000011996"/>
    </source>
</evidence>
<organism evidence="1 2">
    <name type="scientific">Rhodopirellula europaea SH398</name>
    <dbReference type="NCBI Taxonomy" id="1263868"/>
    <lineage>
        <taxon>Bacteria</taxon>
        <taxon>Pseudomonadati</taxon>
        <taxon>Planctomycetota</taxon>
        <taxon>Planctomycetia</taxon>
        <taxon>Pirellulales</taxon>
        <taxon>Pirellulaceae</taxon>
        <taxon>Rhodopirellula</taxon>
    </lineage>
</organism>
<dbReference type="PATRIC" id="fig|1263868.3.peg.5430"/>
<dbReference type="Proteomes" id="UP000011996">
    <property type="component" value="Unassembled WGS sequence"/>
</dbReference>
<dbReference type="AlphaFoldDB" id="M5SAD1"/>
<dbReference type="OrthoDB" id="9813090at2"/>
<dbReference type="RefSeq" id="WP_008670656.1">
    <property type="nucleotide sequence ID" value="NZ_ANOF01000155.1"/>
</dbReference>
<accession>M5SAD1</accession>